<dbReference type="InterPro" id="IPR002067">
    <property type="entry name" value="MCP"/>
</dbReference>
<organism evidence="8 9">
    <name type="scientific">Daucus carota subsp. sativus</name>
    <name type="common">Carrot</name>
    <dbReference type="NCBI Taxonomy" id="79200"/>
    <lineage>
        <taxon>Eukaryota</taxon>
        <taxon>Viridiplantae</taxon>
        <taxon>Streptophyta</taxon>
        <taxon>Embryophyta</taxon>
        <taxon>Tracheophyta</taxon>
        <taxon>Spermatophyta</taxon>
        <taxon>Magnoliopsida</taxon>
        <taxon>eudicotyledons</taxon>
        <taxon>Gunneridae</taxon>
        <taxon>Pentapetalae</taxon>
        <taxon>asterids</taxon>
        <taxon>campanulids</taxon>
        <taxon>Apiales</taxon>
        <taxon>Apiaceae</taxon>
        <taxon>Apioideae</taxon>
        <taxon>Scandiceae</taxon>
        <taxon>Daucinae</taxon>
        <taxon>Daucus</taxon>
        <taxon>Daucus sect. Daucus</taxon>
    </lineage>
</organism>
<dbReference type="Gene3D" id="1.50.40.10">
    <property type="entry name" value="Mitochondrial carrier domain"/>
    <property type="match status" value="2"/>
</dbReference>
<dbReference type="GO" id="GO:0055085">
    <property type="term" value="P:transmembrane transport"/>
    <property type="evidence" value="ECO:0007669"/>
    <property type="project" value="InterPro"/>
</dbReference>
<name>A0AAF1BCC5_DAUCS</name>
<sequence length="214" mass="23678">MLEQVFLAGCVSGAFSKTCTAPLTGLVQGVHSNVMVFSKPSHYCRANGLLLHIHRAKEGCRAFWKENMVTIIHSLPYTVVNFYAYEQRSAIYYKGIGSSLRTISKHKGFSWPLERNGIGPSISISSSVYEATRGYWQSTRPNDSTTMVSLGCGSLLGIAIKSINFGPFKHIVRSEGLRGLYRGILPESCIVVPGVGIVFMTYETLKELLLYWPS</sequence>
<dbReference type="EMBL" id="CP093350">
    <property type="protein sequence ID" value="WOH11061.1"/>
    <property type="molecule type" value="Genomic_DNA"/>
</dbReference>
<keyword evidence="3 6" id="KW-0812">Transmembrane</keyword>
<feature type="repeat" description="Solcar" evidence="6">
    <location>
        <begin position="125"/>
        <end position="208"/>
    </location>
</feature>
<evidence type="ECO:0000256" key="6">
    <source>
        <dbReference type="PROSITE-ProRule" id="PRU00282"/>
    </source>
</evidence>
<comment type="similarity">
    <text evidence="7">Belongs to the mitochondrial carrier (TC 2.A.29) family.</text>
</comment>
<dbReference type="AlphaFoldDB" id="A0AAF1BCC5"/>
<evidence type="ECO:0000256" key="1">
    <source>
        <dbReference type="ARBA" id="ARBA00004141"/>
    </source>
</evidence>
<dbReference type="Pfam" id="PF00153">
    <property type="entry name" value="Mito_carr"/>
    <property type="match status" value="2"/>
</dbReference>
<evidence type="ECO:0000256" key="4">
    <source>
        <dbReference type="ARBA" id="ARBA00022737"/>
    </source>
</evidence>
<proteinExistence type="inferred from homology"/>
<dbReference type="PROSITE" id="PS50920">
    <property type="entry name" value="SOLCAR"/>
    <property type="match status" value="1"/>
</dbReference>
<evidence type="ECO:0008006" key="10">
    <source>
        <dbReference type="Google" id="ProtNLM"/>
    </source>
</evidence>
<comment type="subcellular location">
    <subcellularLocation>
        <location evidence="1">Membrane</location>
        <topology evidence="1">Multi-pass membrane protein</topology>
    </subcellularLocation>
</comment>
<evidence type="ECO:0000313" key="8">
    <source>
        <dbReference type="EMBL" id="WOH11061.1"/>
    </source>
</evidence>
<evidence type="ECO:0000256" key="2">
    <source>
        <dbReference type="ARBA" id="ARBA00022448"/>
    </source>
</evidence>
<dbReference type="SUPFAM" id="SSF103506">
    <property type="entry name" value="Mitochondrial carrier"/>
    <property type="match status" value="1"/>
</dbReference>
<gene>
    <name evidence="8" type="ORF">DCAR_0830540</name>
</gene>
<evidence type="ECO:0000313" key="9">
    <source>
        <dbReference type="Proteomes" id="UP000077755"/>
    </source>
</evidence>
<reference evidence="8" key="1">
    <citation type="journal article" date="2016" name="Nat. Genet.">
        <title>A high-quality carrot genome assembly provides new insights into carotenoid accumulation and asterid genome evolution.</title>
        <authorList>
            <person name="Iorizzo M."/>
            <person name="Ellison S."/>
            <person name="Senalik D."/>
            <person name="Zeng P."/>
            <person name="Satapoomin P."/>
            <person name="Huang J."/>
            <person name="Bowman M."/>
            <person name="Iovene M."/>
            <person name="Sanseverino W."/>
            <person name="Cavagnaro P."/>
            <person name="Yildiz M."/>
            <person name="Macko-Podgorni A."/>
            <person name="Moranska E."/>
            <person name="Grzebelus E."/>
            <person name="Grzebelus D."/>
            <person name="Ashrafi H."/>
            <person name="Zheng Z."/>
            <person name="Cheng S."/>
            <person name="Spooner D."/>
            <person name="Van Deynze A."/>
            <person name="Simon P."/>
        </authorList>
    </citation>
    <scope>NUCLEOTIDE SEQUENCE</scope>
    <source>
        <tissue evidence="8">Leaf</tissue>
    </source>
</reference>
<keyword evidence="4" id="KW-0677">Repeat</keyword>
<keyword evidence="5 6" id="KW-0472">Membrane</keyword>
<dbReference type="InterPro" id="IPR023395">
    <property type="entry name" value="MCP_dom_sf"/>
</dbReference>
<evidence type="ECO:0000256" key="3">
    <source>
        <dbReference type="ARBA" id="ARBA00022692"/>
    </source>
</evidence>
<evidence type="ECO:0000256" key="5">
    <source>
        <dbReference type="ARBA" id="ARBA00023136"/>
    </source>
</evidence>
<protein>
    <recommendedName>
        <fullName evidence="10">ADP,ATP carrier protein</fullName>
    </recommendedName>
</protein>
<accession>A0AAF1BCC5</accession>
<dbReference type="Proteomes" id="UP000077755">
    <property type="component" value="Chromosome 8"/>
</dbReference>
<dbReference type="InterPro" id="IPR018108">
    <property type="entry name" value="MCP_transmembrane"/>
</dbReference>
<keyword evidence="2 7" id="KW-0813">Transport</keyword>
<dbReference type="PRINTS" id="PR00926">
    <property type="entry name" value="MITOCARRIER"/>
</dbReference>
<evidence type="ECO:0000256" key="7">
    <source>
        <dbReference type="RuleBase" id="RU000488"/>
    </source>
</evidence>
<keyword evidence="9" id="KW-1185">Reference proteome</keyword>
<dbReference type="PANTHER" id="PTHR24089">
    <property type="entry name" value="SOLUTE CARRIER FAMILY 25"/>
    <property type="match status" value="1"/>
</dbReference>
<dbReference type="GO" id="GO:0016020">
    <property type="term" value="C:membrane"/>
    <property type="evidence" value="ECO:0007669"/>
    <property type="project" value="UniProtKB-SubCell"/>
</dbReference>
<reference evidence="8" key="2">
    <citation type="submission" date="2022-03" db="EMBL/GenBank/DDBJ databases">
        <title>Draft title - Genomic analysis of global carrot germplasm unveils the trajectory of domestication and the origin of high carotenoid orange carrot.</title>
        <authorList>
            <person name="Iorizzo M."/>
            <person name="Ellison S."/>
            <person name="Senalik D."/>
            <person name="Macko-Podgorni A."/>
            <person name="Grzebelus D."/>
            <person name="Bostan H."/>
            <person name="Rolling W."/>
            <person name="Curaba J."/>
            <person name="Simon P."/>
        </authorList>
    </citation>
    <scope>NUCLEOTIDE SEQUENCE</scope>
    <source>
        <tissue evidence="8">Leaf</tissue>
    </source>
</reference>